<dbReference type="AlphaFoldDB" id="A0A917UGL6"/>
<feature type="compositionally biased region" description="Basic residues" evidence="1">
    <location>
        <begin position="35"/>
        <end position="45"/>
    </location>
</feature>
<reference evidence="2" key="1">
    <citation type="journal article" date="2014" name="Int. J. Syst. Evol. Microbiol.">
        <title>Complete genome sequence of Corynebacterium casei LMG S-19264T (=DSM 44701T), isolated from a smear-ripened cheese.</title>
        <authorList>
            <consortium name="US DOE Joint Genome Institute (JGI-PGF)"/>
            <person name="Walter F."/>
            <person name="Albersmeier A."/>
            <person name="Kalinowski J."/>
            <person name="Ruckert C."/>
        </authorList>
    </citation>
    <scope>NUCLEOTIDE SEQUENCE</scope>
    <source>
        <strain evidence="2">CGMCC 4.7110</strain>
    </source>
</reference>
<feature type="region of interest" description="Disordered" evidence="1">
    <location>
        <begin position="1"/>
        <end position="58"/>
    </location>
</feature>
<keyword evidence="3" id="KW-1185">Reference proteome</keyword>
<accession>A0A917UGL6</accession>
<evidence type="ECO:0000313" key="3">
    <source>
        <dbReference type="Proteomes" id="UP000653411"/>
    </source>
</evidence>
<organism evidence="2 3">
    <name type="scientific">Streptomyces fuscichromogenes</name>
    <dbReference type="NCBI Taxonomy" id="1324013"/>
    <lineage>
        <taxon>Bacteria</taxon>
        <taxon>Bacillati</taxon>
        <taxon>Actinomycetota</taxon>
        <taxon>Actinomycetes</taxon>
        <taxon>Kitasatosporales</taxon>
        <taxon>Streptomycetaceae</taxon>
        <taxon>Streptomyces</taxon>
    </lineage>
</organism>
<proteinExistence type="predicted"/>
<dbReference type="EMBL" id="BMML01000002">
    <property type="protein sequence ID" value="GGM90780.1"/>
    <property type="molecule type" value="Genomic_DNA"/>
</dbReference>
<evidence type="ECO:0000256" key="1">
    <source>
        <dbReference type="SAM" id="MobiDB-lite"/>
    </source>
</evidence>
<feature type="region of interest" description="Disordered" evidence="1">
    <location>
        <begin position="97"/>
        <end position="116"/>
    </location>
</feature>
<dbReference type="Proteomes" id="UP000653411">
    <property type="component" value="Unassembled WGS sequence"/>
</dbReference>
<protein>
    <submittedName>
        <fullName evidence="2">Uncharacterized protein</fullName>
    </submittedName>
</protein>
<sequence>MTGAAISSFHCPGAADSVAAGHTRKTRLKLPDPHRPHRPRRRARSCRTPGLPADHGGVRAADASLRARQVWEAMDLEIAPKNVNNTRLMLMRLSGRGMKRSGIGGGSIRPQGASVR</sequence>
<gene>
    <name evidence="2" type="ORF">GCM10011578_008350</name>
</gene>
<reference evidence="2" key="2">
    <citation type="submission" date="2020-09" db="EMBL/GenBank/DDBJ databases">
        <authorList>
            <person name="Sun Q."/>
            <person name="Zhou Y."/>
        </authorList>
    </citation>
    <scope>NUCLEOTIDE SEQUENCE</scope>
    <source>
        <strain evidence="2">CGMCC 4.7110</strain>
    </source>
</reference>
<evidence type="ECO:0000313" key="2">
    <source>
        <dbReference type="EMBL" id="GGM90780.1"/>
    </source>
</evidence>
<name>A0A917UGL6_9ACTN</name>
<comment type="caution">
    <text evidence="2">The sequence shown here is derived from an EMBL/GenBank/DDBJ whole genome shotgun (WGS) entry which is preliminary data.</text>
</comment>